<dbReference type="PANTHER" id="PTHR43649">
    <property type="entry name" value="ARABINOSE-BINDING PROTEIN-RELATED"/>
    <property type="match status" value="1"/>
</dbReference>
<gene>
    <name evidence="1" type="ORF">ACFQ5G_52140</name>
</gene>
<proteinExistence type="predicted"/>
<dbReference type="Pfam" id="PF13416">
    <property type="entry name" value="SBP_bac_8"/>
    <property type="match status" value="1"/>
</dbReference>
<dbReference type="InterPro" id="IPR006311">
    <property type="entry name" value="TAT_signal"/>
</dbReference>
<dbReference type="Gene3D" id="3.40.190.10">
    <property type="entry name" value="Periplasmic binding protein-like II"/>
    <property type="match status" value="1"/>
</dbReference>
<comment type="caution">
    <text evidence="1">The sequence shown here is derived from an EMBL/GenBank/DDBJ whole genome shotgun (WGS) entry which is preliminary data.</text>
</comment>
<protein>
    <submittedName>
        <fullName evidence="1">Extracellular solute-binding protein</fullName>
    </submittedName>
</protein>
<reference evidence="2" key="1">
    <citation type="journal article" date="2019" name="Int. J. Syst. Evol. Microbiol.">
        <title>The Global Catalogue of Microorganisms (GCM) 10K type strain sequencing project: providing services to taxonomists for standard genome sequencing and annotation.</title>
        <authorList>
            <consortium name="The Broad Institute Genomics Platform"/>
            <consortium name="The Broad Institute Genome Sequencing Center for Infectious Disease"/>
            <person name="Wu L."/>
            <person name="Ma J."/>
        </authorList>
    </citation>
    <scope>NUCLEOTIDE SEQUENCE [LARGE SCALE GENOMIC DNA]</scope>
    <source>
        <strain evidence="2">CCM 7526</strain>
    </source>
</reference>
<sequence length="425" mass="45581">MLPISRRRALLLGLVGAAGGLAGCARETATAQSGQTRLLYWSGGLSSDVLDRAKARFADRTELTPVQIDGVYRDQLTEILNTGRDLPGIVGIKGEEVAALVPRADLFVDLHSLGVDDLMGQYVPWKWQQAASPDNRQIGFPIDIGPTATFFRSDLFAEAGLPSEPEKMAAAVRTWDDYIAGGVRLVRALPSVKLVRNSSELYTIMLWQGIRRYIDETNHYIGGEAHVKRAWEFSVQLIEKDLVARIPGADGDAWAKALVEGTVATALGASWLGYDLKSLAPDSAGKWRVASGPAIGANYGGSFLAIPQGSADHALSFEIIKWILDPENQAVAFTEAGLFPAATAAFEMPALAEPDPFFGGQKPIGIFADSARKAHRVYEAPADAKIHDAFVAQLDAIEKGAKPATRAWTDAVEEGRSIGASLGVN</sequence>
<dbReference type="PANTHER" id="PTHR43649:SF32">
    <property type="entry name" value="SUGAR BINDING SECRETED PROTEIN"/>
    <property type="match status" value="1"/>
</dbReference>
<dbReference type="PROSITE" id="PS51318">
    <property type="entry name" value="TAT"/>
    <property type="match status" value="1"/>
</dbReference>
<dbReference type="InterPro" id="IPR006059">
    <property type="entry name" value="SBP"/>
</dbReference>
<dbReference type="Proteomes" id="UP001597183">
    <property type="component" value="Unassembled WGS sequence"/>
</dbReference>
<evidence type="ECO:0000313" key="2">
    <source>
        <dbReference type="Proteomes" id="UP001597183"/>
    </source>
</evidence>
<dbReference type="RefSeq" id="WP_317794917.1">
    <property type="nucleotide sequence ID" value="NZ_AP028461.1"/>
</dbReference>
<dbReference type="EMBL" id="JBHTMK010000076">
    <property type="protein sequence ID" value="MFD1373935.1"/>
    <property type="molecule type" value="Genomic_DNA"/>
</dbReference>
<dbReference type="PROSITE" id="PS51257">
    <property type="entry name" value="PROKAR_LIPOPROTEIN"/>
    <property type="match status" value="1"/>
</dbReference>
<dbReference type="InterPro" id="IPR050490">
    <property type="entry name" value="Bact_solute-bd_prot1"/>
</dbReference>
<keyword evidence="2" id="KW-1185">Reference proteome</keyword>
<organism evidence="1 2">
    <name type="scientific">Actinoplanes sichuanensis</name>
    <dbReference type="NCBI Taxonomy" id="512349"/>
    <lineage>
        <taxon>Bacteria</taxon>
        <taxon>Bacillati</taxon>
        <taxon>Actinomycetota</taxon>
        <taxon>Actinomycetes</taxon>
        <taxon>Micromonosporales</taxon>
        <taxon>Micromonosporaceae</taxon>
        <taxon>Actinoplanes</taxon>
    </lineage>
</organism>
<name>A0ABW4AUL5_9ACTN</name>
<dbReference type="SUPFAM" id="SSF53850">
    <property type="entry name" value="Periplasmic binding protein-like II"/>
    <property type="match status" value="1"/>
</dbReference>
<accession>A0ABW4AUL5</accession>
<evidence type="ECO:0000313" key="1">
    <source>
        <dbReference type="EMBL" id="MFD1373935.1"/>
    </source>
</evidence>